<comment type="caution">
    <text evidence="1">The sequence shown here is derived from an EMBL/GenBank/DDBJ whole genome shotgun (WGS) entry which is preliminary data.</text>
</comment>
<dbReference type="EMBL" id="BLKX01000003">
    <property type="protein sequence ID" value="GFG83270.1"/>
    <property type="molecule type" value="Genomic_DNA"/>
</dbReference>
<reference evidence="1 2" key="1">
    <citation type="journal article" date="2019" name="Emerg. Microbes Infect.">
        <title>Comprehensive subspecies identification of 175 nontuberculous mycobacteria species based on 7547 genomic profiles.</title>
        <authorList>
            <person name="Matsumoto Y."/>
            <person name="Kinjo T."/>
            <person name="Motooka D."/>
            <person name="Nabeya D."/>
            <person name="Jung N."/>
            <person name="Uechi K."/>
            <person name="Horii T."/>
            <person name="Iida T."/>
            <person name="Fujita J."/>
            <person name="Nakamura S."/>
        </authorList>
    </citation>
    <scope>NUCLEOTIDE SEQUENCE [LARGE SCALE GENOMIC DNA]</scope>
    <source>
        <strain evidence="1 2">JCM 18565</strain>
    </source>
</reference>
<dbReference type="Proteomes" id="UP000465240">
    <property type="component" value="Unassembled WGS sequence"/>
</dbReference>
<name>A0ABQ1CGB8_9MYCO</name>
<sequence length="139" mass="15202">MGAEWIMHRSRFGATVAEPGTAFRVITRTGAPAAGSYACVARVPMPADAGGRRDGAGRLDFDGPNWTAVTGSALMFARRADPQARCFGTKYPGRKEFSWWDGTVSVDNILDSDAAIEHVRVWLEHLFPRAAGHIEIREQ</sequence>
<gene>
    <name evidence="1" type="ORF">MPRG_65460</name>
</gene>
<protein>
    <submittedName>
        <fullName evidence="1">Uncharacterized protein</fullName>
    </submittedName>
</protein>
<proteinExistence type="predicted"/>
<accession>A0ABQ1CGB8</accession>
<organism evidence="1 2">
    <name type="scientific">Mycobacterium paragordonae</name>
    <dbReference type="NCBI Taxonomy" id="1389713"/>
    <lineage>
        <taxon>Bacteria</taxon>
        <taxon>Bacillati</taxon>
        <taxon>Actinomycetota</taxon>
        <taxon>Actinomycetes</taxon>
        <taxon>Mycobacteriales</taxon>
        <taxon>Mycobacteriaceae</taxon>
        <taxon>Mycobacterium</taxon>
    </lineage>
</organism>
<evidence type="ECO:0000313" key="1">
    <source>
        <dbReference type="EMBL" id="GFG83270.1"/>
    </source>
</evidence>
<keyword evidence="2" id="KW-1185">Reference proteome</keyword>
<evidence type="ECO:0000313" key="2">
    <source>
        <dbReference type="Proteomes" id="UP000465240"/>
    </source>
</evidence>